<proteinExistence type="predicted"/>
<evidence type="ECO:0000313" key="1">
    <source>
        <dbReference type="EMBL" id="KAK9292783.1"/>
    </source>
</evidence>
<dbReference type="EMBL" id="JBBPBK010000001">
    <property type="protein sequence ID" value="KAK9292783.1"/>
    <property type="molecule type" value="Genomic_DNA"/>
</dbReference>
<comment type="caution">
    <text evidence="1">The sequence shown here is derived from an EMBL/GenBank/DDBJ whole genome shotgun (WGS) entry which is preliminary data.</text>
</comment>
<protein>
    <submittedName>
        <fullName evidence="1">Uncharacterized protein</fullName>
    </submittedName>
</protein>
<organism evidence="1 2">
    <name type="scientific">Liquidambar formosana</name>
    <name type="common">Formosan gum</name>
    <dbReference type="NCBI Taxonomy" id="63359"/>
    <lineage>
        <taxon>Eukaryota</taxon>
        <taxon>Viridiplantae</taxon>
        <taxon>Streptophyta</taxon>
        <taxon>Embryophyta</taxon>
        <taxon>Tracheophyta</taxon>
        <taxon>Spermatophyta</taxon>
        <taxon>Magnoliopsida</taxon>
        <taxon>eudicotyledons</taxon>
        <taxon>Gunneridae</taxon>
        <taxon>Pentapetalae</taxon>
        <taxon>Saxifragales</taxon>
        <taxon>Altingiaceae</taxon>
        <taxon>Liquidambar</taxon>
    </lineage>
</organism>
<dbReference type="Proteomes" id="UP001415857">
    <property type="component" value="Unassembled WGS sequence"/>
</dbReference>
<dbReference type="AlphaFoldDB" id="A0AAP0SAF5"/>
<reference evidence="1 2" key="1">
    <citation type="journal article" date="2024" name="Plant J.">
        <title>Genome sequences and population genomics reveal climatic adaptation and genomic divergence between two closely related sweetgum species.</title>
        <authorList>
            <person name="Xu W.Q."/>
            <person name="Ren C.Q."/>
            <person name="Zhang X.Y."/>
            <person name="Comes H.P."/>
            <person name="Liu X.H."/>
            <person name="Li Y.G."/>
            <person name="Kettle C.J."/>
            <person name="Jalonen R."/>
            <person name="Gaisberger H."/>
            <person name="Ma Y.Z."/>
            <person name="Qiu Y.X."/>
        </authorList>
    </citation>
    <scope>NUCLEOTIDE SEQUENCE [LARGE SCALE GENOMIC DNA]</scope>
    <source>
        <strain evidence="1">Hangzhou</strain>
    </source>
</reference>
<name>A0AAP0SAF5_LIQFO</name>
<evidence type="ECO:0000313" key="2">
    <source>
        <dbReference type="Proteomes" id="UP001415857"/>
    </source>
</evidence>
<keyword evidence="2" id="KW-1185">Reference proteome</keyword>
<accession>A0AAP0SAF5</accession>
<sequence length="281" mass="31142">MLTMEAVIICAAQLLSMQRGESIQLFPTLQIIAQRAMLQKLKQLLNMFRYLWSLSTDIVFLQRWSRRRSMDSATTNGVGLWVHQSTIALRKSRNSSMKSKLKLADPPGLLLRTQRIGARAPIRQAATLSLTMATRNGTSQVVITFETETLTEPAMVTSGTWARPNRSPWAAPAAINDTPLSKPTNDIGAAVEYLKEAVTKPSSVTPAPAFAQPRFTVTVPRRETATVLPRRDAYTETIDSREAARRYSNFNGSSQPYTTGDPYGTTISSRDAMKKYNGTIV</sequence>
<gene>
    <name evidence="1" type="ORF">L1049_020763</name>
</gene>